<dbReference type="Proteomes" id="UP000187209">
    <property type="component" value="Unassembled WGS sequence"/>
</dbReference>
<keyword evidence="1" id="KW-0175">Coiled coil</keyword>
<accession>A0A1R2C1Y6</accession>
<sequence length="603" mass="69531">MAQVDSVTKDLVINCLKESKRLEKTGKLSEALSVLDRISNLHDNRIVSISMPITKQIASLCNQIVIINSSKVSYLRKAEQVLIDWLHLANNLKISLHEKIFRLILLTYNNWATIYQANAKYHMALSYLMKGLQIIDEREIIEAESFQYVAKTKLNVSALYSELHRYEDAIKLAEDSLITLQSELKIRFAAKDFKNMEGKEKKRSEDMIVTYVIAFFNIGVAEECLGHRDQMREAFKNATNIGTSFLDPNNEVLQTVKKALSECSTNKNSAIHPLTSRNSIRIPPEMISEYSLKSKTSKITSPLPPSDHKFLKPRNLLNKNLEQHIPGRYYSQAKLQKIQMRINDNDKLHFISADQYFYKEISRMMNIKGDIKYLKPLDTKGVMHCWDQQTGEKRKISDLRLKKQHRWKSESLNTSELQEIIDRLREEDEENVKKQEVKIKSKMKTKVYKQLLRSLSARKKYVFPQQRLSFKPPIKDVVKKDESIQTPNSDVERTIKDNAEKRATNVQATKDEIEDLMEKINEEIRQIDVAKGVSKEPHPDDFGTKIPDKDCSLAKSTLKGLKNGKTELKFLKSAIGNSIRNIAKKNTSPKVLMRTNTLVNFQV</sequence>
<name>A0A1R2C1Y6_9CILI</name>
<dbReference type="OrthoDB" id="303138at2759"/>
<dbReference type="SUPFAM" id="SSF48452">
    <property type="entry name" value="TPR-like"/>
    <property type="match status" value="1"/>
</dbReference>
<protein>
    <submittedName>
        <fullName evidence="2">Uncharacterized protein</fullName>
    </submittedName>
</protein>
<evidence type="ECO:0000256" key="1">
    <source>
        <dbReference type="SAM" id="Coils"/>
    </source>
</evidence>
<dbReference type="Gene3D" id="1.25.40.10">
    <property type="entry name" value="Tetratricopeptide repeat domain"/>
    <property type="match status" value="1"/>
</dbReference>
<keyword evidence="3" id="KW-1185">Reference proteome</keyword>
<dbReference type="InterPro" id="IPR011990">
    <property type="entry name" value="TPR-like_helical_dom_sf"/>
</dbReference>
<proteinExistence type="predicted"/>
<reference evidence="2 3" key="1">
    <citation type="submission" date="2016-11" db="EMBL/GenBank/DDBJ databases">
        <title>The macronuclear genome of Stentor coeruleus: a giant cell with tiny introns.</title>
        <authorList>
            <person name="Slabodnick M."/>
            <person name="Ruby J.G."/>
            <person name="Reiff S.B."/>
            <person name="Swart E.C."/>
            <person name="Gosai S."/>
            <person name="Prabakaran S."/>
            <person name="Witkowska E."/>
            <person name="Larue G.E."/>
            <person name="Fisher S."/>
            <person name="Freeman R.M."/>
            <person name="Gunawardena J."/>
            <person name="Chu W."/>
            <person name="Stover N.A."/>
            <person name="Gregory B.D."/>
            <person name="Nowacki M."/>
            <person name="Derisi J."/>
            <person name="Roy S.W."/>
            <person name="Marshall W.F."/>
            <person name="Sood P."/>
        </authorList>
    </citation>
    <scope>NUCLEOTIDE SEQUENCE [LARGE SCALE GENOMIC DNA]</scope>
    <source>
        <strain evidence="2">WM001</strain>
    </source>
</reference>
<evidence type="ECO:0000313" key="2">
    <source>
        <dbReference type="EMBL" id="OMJ83063.1"/>
    </source>
</evidence>
<gene>
    <name evidence="2" type="ORF">SteCoe_16099</name>
</gene>
<feature type="coiled-coil region" evidence="1">
    <location>
        <begin position="496"/>
        <end position="533"/>
    </location>
</feature>
<dbReference type="EMBL" id="MPUH01000317">
    <property type="protein sequence ID" value="OMJ83063.1"/>
    <property type="molecule type" value="Genomic_DNA"/>
</dbReference>
<dbReference type="AlphaFoldDB" id="A0A1R2C1Y6"/>
<evidence type="ECO:0000313" key="3">
    <source>
        <dbReference type="Proteomes" id="UP000187209"/>
    </source>
</evidence>
<organism evidence="2 3">
    <name type="scientific">Stentor coeruleus</name>
    <dbReference type="NCBI Taxonomy" id="5963"/>
    <lineage>
        <taxon>Eukaryota</taxon>
        <taxon>Sar</taxon>
        <taxon>Alveolata</taxon>
        <taxon>Ciliophora</taxon>
        <taxon>Postciliodesmatophora</taxon>
        <taxon>Heterotrichea</taxon>
        <taxon>Heterotrichida</taxon>
        <taxon>Stentoridae</taxon>
        <taxon>Stentor</taxon>
    </lineage>
</organism>
<comment type="caution">
    <text evidence="2">The sequence shown here is derived from an EMBL/GenBank/DDBJ whole genome shotgun (WGS) entry which is preliminary data.</text>
</comment>